<dbReference type="EMBL" id="CAFBPU010000023">
    <property type="protein sequence ID" value="CAB5033195.1"/>
    <property type="molecule type" value="Genomic_DNA"/>
</dbReference>
<reference evidence="2" key="1">
    <citation type="submission" date="2020-05" db="EMBL/GenBank/DDBJ databases">
        <authorList>
            <person name="Chiriac C."/>
            <person name="Salcher M."/>
            <person name="Ghai R."/>
            <person name="Kavagutti S V."/>
        </authorList>
    </citation>
    <scope>NUCLEOTIDE SEQUENCE</scope>
</reference>
<accession>A0A6J7BN39</accession>
<evidence type="ECO:0000313" key="4">
    <source>
        <dbReference type="EMBL" id="CAB5033195.1"/>
    </source>
</evidence>
<protein>
    <submittedName>
        <fullName evidence="2">Unannotated protein</fullName>
    </submittedName>
</protein>
<evidence type="ECO:0000313" key="3">
    <source>
        <dbReference type="EMBL" id="CAB4948096.1"/>
    </source>
</evidence>
<feature type="transmembrane region" description="Helical" evidence="1">
    <location>
        <begin position="92"/>
        <end position="112"/>
    </location>
</feature>
<dbReference type="AlphaFoldDB" id="A0A6J7BN39"/>
<dbReference type="EMBL" id="CAFBIZ010000017">
    <property type="protein sequence ID" value="CAB4846555.1"/>
    <property type="molecule type" value="Genomic_DNA"/>
</dbReference>
<gene>
    <name evidence="2" type="ORF">UFOPK3268_00245</name>
    <name evidence="3" type="ORF">UFOPK3752_01485</name>
    <name evidence="4" type="ORF">UFOPK4150_01225</name>
</gene>
<keyword evidence="1" id="KW-0472">Membrane</keyword>
<feature type="transmembrane region" description="Helical" evidence="1">
    <location>
        <begin position="119"/>
        <end position="138"/>
    </location>
</feature>
<feature type="transmembrane region" description="Helical" evidence="1">
    <location>
        <begin position="59"/>
        <end position="80"/>
    </location>
</feature>
<proteinExistence type="predicted"/>
<feature type="transmembrane region" description="Helical" evidence="1">
    <location>
        <begin position="30"/>
        <end position="52"/>
    </location>
</feature>
<name>A0A6J7BN39_9ZZZZ</name>
<keyword evidence="1" id="KW-0812">Transmembrane</keyword>
<organism evidence="2">
    <name type="scientific">freshwater metagenome</name>
    <dbReference type="NCBI Taxonomy" id="449393"/>
    <lineage>
        <taxon>unclassified sequences</taxon>
        <taxon>metagenomes</taxon>
        <taxon>ecological metagenomes</taxon>
    </lineage>
</organism>
<sequence>MTGVSLLGTTRGLTDSVASLTPVVSWPWPLLSMVITVIALVIAAVCAVLAVMKKSTPMVVLALVGILEAAIAVLAIAMVLEWGSAQGPAEPFVYLGYLLMCLATPPAMVWWARGEPGRWGSGVLAVAGLMLPVLLLRLQQVWTGRA</sequence>
<dbReference type="EMBL" id="CAFBND010000063">
    <property type="protein sequence ID" value="CAB4948096.1"/>
    <property type="molecule type" value="Genomic_DNA"/>
</dbReference>
<keyword evidence="1" id="KW-1133">Transmembrane helix</keyword>
<evidence type="ECO:0000256" key="1">
    <source>
        <dbReference type="SAM" id="Phobius"/>
    </source>
</evidence>
<evidence type="ECO:0000313" key="2">
    <source>
        <dbReference type="EMBL" id="CAB4846555.1"/>
    </source>
</evidence>